<dbReference type="EMBL" id="JBHTAR010000011">
    <property type="protein sequence ID" value="MFC7201545.1"/>
    <property type="molecule type" value="Genomic_DNA"/>
</dbReference>
<dbReference type="Pfam" id="PF19132">
    <property type="entry name" value="DUF5815"/>
    <property type="match status" value="1"/>
</dbReference>
<feature type="region of interest" description="Disordered" evidence="1">
    <location>
        <begin position="1"/>
        <end position="31"/>
    </location>
</feature>
<name>A0ABD5Z8L8_9EURY</name>
<evidence type="ECO:0000313" key="3">
    <source>
        <dbReference type="Proteomes" id="UP001596447"/>
    </source>
</evidence>
<organism evidence="2 3">
    <name type="scientific">Halospeciosus flavus</name>
    <dbReference type="NCBI Taxonomy" id="3032283"/>
    <lineage>
        <taxon>Archaea</taxon>
        <taxon>Methanobacteriati</taxon>
        <taxon>Methanobacteriota</taxon>
        <taxon>Stenosarchaea group</taxon>
        <taxon>Halobacteria</taxon>
        <taxon>Halobacteriales</taxon>
        <taxon>Halobacteriaceae</taxon>
        <taxon>Halospeciosus</taxon>
    </lineage>
</organism>
<proteinExistence type="predicted"/>
<feature type="compositionally biased region" description="Acidic residues" evidence="1">
    <location>
        <begin position="10"/>
        <end position="28"/>
    </location>
</feature>
<gene>
    <name evidence="2" type="ORF">ACFQJ9_19400</name>
</gene>
<dbReference type="Proteomes" id="UP001596447">
    <property type="component" value="Unassembled WGS sequence"/>
</dbReference>
<sequence length="192" mass="21297">MPNPRVPDPDPGEDGGDSGGDDQTDDGFVDLPCGERVHVQNLDMGMREYECVCGSAHAVVMDMHPPSRWFPESIVAVLEETVEPSEDDEFETFGTPHLMGAVLEEFPDDVVAYDASKNGAVGAALVWLTDFDARTLHEYVVELVVELMEHAVSHSESGASEFEEQMMAFDVAEFVDEYREAREFEDEYDTPA</sequence>
<dbReference type="InterPro" id="IPR043853">
    <property type="entry name" value="DUF5815"/>
</dbReference>
<comment type="caution">
    <text evidence="2">The sequence shown here is derived from an EMBL/GenBank/DDBJ whole genome shotgun (WGS) entry which is preliminary data.</text>
</comment>
<reference evidence="2 3" key="1">
    <citation type="journal article" date="2019" name="Int. J. Syst. Evol. Microbiol.">
        <title>The Global Catalogue of Microorganisms (GCM) 10K type strain sequencing project: providing services to taxonomists for standard genome sequencing and annotation.</title>
        <authorList>
            <consortium name="The Broad Institute Genomics Platform"/>
            <consortium name="The Broad Institute Genome Sequencing Center for Infectious Disease"/>
            <person name="Wu L."/>
            <person name="Ma J."/>
        </authorList>
    </citation>
    <scope>NUCLEOTIDE SEQUENCE [LARGE SCALE GENOMIC DNA]</scope>
    <source>
        <strain evidence="2 3">XZGYJ-43</strain>
    </source>
</reference>
<evidence type="ECO:0000313" key="2">
    <source>
        <dbReference type="EMBL" id="MFC7201545.1"/>
    </source>
</evidence>
<accession>A0ABD5Z8L8</accession>
<protein>
    <submittedName>
        <fullName evidence="2">DUF5815 family protein</fullName>
    </submittedName>
</protein>
<dbReference type="RefSeq" id="WP_279528289.1">
    <property type="nucleotide sequence ID" value="NZ_CP122312.1"/>
</dbReference>
<dbReference type="AlphaFoldDB" id="A0ABD5Z8L8"/>
<keyword evidence="3" id="KW-1185">Reference proteome</keyword>
<evidence type="ECO:0000256" key="1">
    <source>
        <dbReference type="SAM" id="MobiDB-lite"/>
    </source>
</evidence>